<dbReference type="InParanoid" id="M4BES2"/>
<dbReference type="VEuPathDB" id="FungiDB:HpaG804790"/>
<dbReference type="HOGENOM" id="CLU_2965766_0_0_1"/>
<dbReference type="Proteomes" id="UP000011713">
    <property type="component" value="Unassembled WGS sequence"/>
</dbReference>
<proteinExistence type="predicted"/>
<reference evidence="2" key="2">
    <citation type="submission" date="2015-06" db="UniProtKB">
        <authorList>
            <consortium name="EnsemblProtists"/>
        </authorList>
    </citation>
    <scope>IDENTIFICATION</scope>
    <source>
        <strain evidence="2">Emoy2</strain>
    </source>
</reference>
<dbReference type="EnsemblProtists" id="HpaT804790">
    <property type="protein sequence ID" value="HpaP804790"/>
    <property type="gene ID" value="HpaG804790"/>
</dbReference>
<feature type="transmembrane region" description="Helical" evidence="1">
    <location>
        <begin position="20"/>
        <end position="42"/>
    </location>
</feature>
<dbReference type="EMBL" id="JH598180">
    <property type="status" value="NOT_ANNOTATED_CDS"/>
    <property type="molecule type" value="Genomic_DNA"/>
</dbReference>
<evidence type="ECO:0000313" key="3">
    <source>
        <dbReference type="Proteomes" id="UP000011713"/>
    </source>
</evidence>
<name>M4BES2_HYAAE</name>
<keyword evidence="1" id="KW-0812">Transmembrane</keyword>
<reference evidence="3" key="1">
    <citation type="journal article" date="2010" name="Science">
        <title>Signatures of adaptation to obligate biotrophy in the Hyaloperonospora arabidopsidis genome.</title>
        <authorList>
            <person name="Baxter L."/>
            <person name="Tripathy S."/>
            <person name="Ishaque N."/>
            <person name="Boot N."/>
            <person name="Cabral A."/>
            <person name="Kemen E."/>
            <person name="Thines M."/>
            <person name="Ah-Fong A."/>
            <person name="Anderson R."/>
            <person name="Badejoko W."/>
            <person name="Bittner-Eddy P."/>
            <person name="Boore J.L."/>
            <person name="Chibucos M.C."/>
            <person name="Coates M."/>
            <person name="Dehal P."/>
            <person name="Delehaunty K."/>
            <person name="Dong S."/>
            <person name="Downton P."/>
            <person name="Dumas B."/>
            <person name="Fabro G."/>
            <person name="Fronick C."/>
            <person name="Fuerstenberg S.I."/>
            <person name="Fulton L."/>
            <person name="Gaulin E."/>
            <person name="Govers F."/>
            <person name="Hughes L."/>
            <person name="Humphray S."/>
            <person name="Jiang R.H."/>
            <person name="Judelson H."/>
            <person name="Kamoun S."/>
            <person name="Kyung K."/>
            <person name="Meijer H."/>
            <person name="Minx P."/>
            <person name="Morris P."/>
            <person name="Nelson J."/>
            <person name="Phuntumart V."/>
            <person name="Qutob D."/>
            <person name="Rehmany A."/>
            <person name="Rougon-Cardoso A."/>
            <person name="Ryden P."/>
            <person name="Torto-Alalibo T."/>
            <person name="Studholme D."/>
            <person name="Wang Y."/>
            <person name="Win J."/>
            <person name="Wood J."/>
            <person name="Clifton S.W."/>
            <person name="Rogers J."/>
            <person name="Van den Ackerveken G."/>
            <person name="Jones J.D."/>
            <person name="McDowell J.M."/>
            <person name="Beynon J."/>
            <person name="Tyler B.M."/>
        </authorList>
    </citation>
    <scope>NUCLEOTIDE SEQUENCE [LARGE SCALE GENOMIC DNA]</scope>
    <source>
        <strain evidence="3">Emoy2</strain>
    </source>
</reference>
<protein>
    <submittedName>
        <fullName evidence="2">Uncharacterized protein</fullName>
    </submittedName>
</protein>
<evidence type="ECO:0000313" key="2">
    <source>
        <dbReference type="EnsemblProtists" id="HpaP804790"/>
    </source>
</evidence>
<keyword evidence="1" id="KW-1133">Transmembrane helix</keyword>
<accession>M4BES2</accession>
<evidence type="ECO:0000256" key="1">
    <source>
        <dbReference type="SAM" id="Phobius"/>
    </source>
</evidence>
<keyword evidence="3" id="KW-1185">Reference proteome</keyword>
<keyword evidence="1" id="KW-0472">Membrane</keyword>
<organism evidence="2 3">
    <name type="scientific">Hyaloperonospora arabidopsidis (strain Emoy2)</name>
    <name type="common">Downy mildew agent</name>
    <name type="synonym">Peronospora arabidopsidis</name>
    <dbReference type="NCBI Taxonomy" id="559515"/>
    <lineage>
        <taxon>Eukaryota</taxon>
        <taxon>Sar</taxon>
        <taxon>Stramenopiles</taxon>
        <taxon>Oomycota</taxon>
        <taxon>Peronosporomycetes</taxon>
        <taxon>Peronosporales</taxon>
        <taxon>Peronosporaceae</taxon>
        <taxon>Hyaloperonospora</taxon>
    </lineage>
</organism>
<dbReference type="AlphaFoldDB" id="M4BES2"/>
<sequence length="59" mass="6404">MVQGVASISRPDLDNPEGPGYGPILASVFVKCCALLIVLLRFTSSRSEKSHRGRVNTFL</sequence>